<gene>
    <name evidence="2" type="ORF">EVAR_5999_1</name>
</gene>
<dbReference type="EMBL" id="BGZK01000045">
    <property type="protein sequence ID" value="GBP11167.1"/>
    <property type="molecule type" value="Genomic_DNA"/>
</dbReference>
<organism evidence="2 3">
    <name type="scientific">Eumeta variegata</name>
    <name type="common">Bagworm moth</name>
    <name type="synonym">Eumeta japonica</name>
    <dbReference type="NCBI Taxonomy" id="151549"/>
    <lineage>
        <taxon>Eukaryota</taxon>
        <taxon>Metazoa</taxon>
        <taxon>Ecdysozoa</taxon>
        <taxon>Arthropoda</taxon>
        <taxon>Hexapoda</taxon>
        <taxon>Insecta</taxon>
        <taxon>Pterygota</taxon>
        <taxon>Neoptera</taxon>
        <taxon>Endopterygota</taxon>
        <taxon>Lepidoptera</taxon>
        <taxon>Glossata</taxon>
        <taxon>Ditrysia</taxon>
        <taxon>Tineoidea</taxon>
        <taxon>Psychidae</taxon>
        <taxon>Oiketicinae</taxon>
        <taxon>Eumeta</taxon>
    </lineage>
</organism>
<evidence type="ECO:0000313" key="3">
    <source>
        <dbReference type="Proteomes" id="UP000299102"/>
    </source>
</evidence>
<dbReference type="AlphaFoldDB" id="A0A4C1TCN6"/>
<feature type="region of interest" description="Disordered" evidence="1">
    <location>
        <begin position="95"/>
        <end position="126"/>
    </location>
</feature>
<evidence type="ECO:0000256" key="1">
    <source>
        <dbReference type="SAM" id="MobiDB-lite"/>
    </source>
</evidence>
<evidence type="ECO:0000313" key="2">
    <source>
        <dbReference type="EMBL" id="GBP11167.1"/>
    </source>
</evidence>
<reference evidence="2 3" key="1">
    <citation type="journal article" date="2019" name="Commun. Biol.">
        <title>The bagworm genome reveals a unique fibroin gene that provides high tensile strength.</title>
        <authorList>
            <person name="Kono N."/>
            <person name="Nakamura H."/>
            <person name="Ohtoshi R."/>
            <person name="Tomita M."/>
            <person name="Numata K."/>
            <person name="Arakawa K."/>
        </authorList>
    </citation>
    <scope>NUCLEOTIDE SEQUENCE [LARGE SCALE GENOMIC DNA]</scope>
</reference>
<feature type="compositionally biased region" description="Polar residues" evidence="1">
    <location>
        <begin position="45"/>
        <end position="62"/>
    </location>
</feature>
<dbReference type="Proteomes" id="UP000299102">
    <property type="component" value="Unassembled WGS sequence"/>
</dbReference>
<protein>
    <submittedName>
        <fullName evidence="2">Uncharacterized protein</fullName>
    </submittedName>
</protein>
<sequence length="133" mass="14734">MGGTRCGPPSPPSPSYATDSLRISLRPLIKYLTRSIETQLNYGLASRESSQRNVQPKTQSQEFRSRLYQPGSDPDAAPGAVFQLHGVRFSITLGRPFGRGWPRRPHSTGGGPSVRRPPRNPSENSHYAMLELF</sequence>
<accession>A0A4C1TCN6</accession>
<keyword evidence="3" id="KW-1185">Reference proteome</keyword>
<proteinExistence type="predicted"/>
<feature type="region of interest" description="Disordered" evidence="1">
    <location>
        <begin position="45"/>
        <end position="76"/>
    </location>
</feature>
<name>A0A4C1TCN6_EUMVA</name>
<comment type="caution">
    <text evidence="2">The sequence shown here is derived from an EMBL/GenBank/DDBJ whole genome shotgun (WGS) entry which is preliminary data.</text>
</comment>